<dbReference type="GO" id="GO:0016787">
    <property type="term" value="F:hydrolase activity"/>
    <property type="evidence" value="ECO:0007669"/>
    <property type="project" value="UniProtKB-ARBA"/>
</dbReference>
<evidence type="ECO:0000259" key="1">
    <source>
        <dbReference type="Pfam" id="PF12697"/>
    </source>
</evidence>
<protein>
    <recommendedName>
        <fullName evidence="1">AB hydrolase-1 domain-containing protein</fullName>
    </recommendedName>
</protein>
<reference evidence="2 3" key="1">
    <citation type="journal article" date="2013" name="BMC Genomics">
        <title>The miniature genome of a carnivorous plant Genlisea aurea contains a low number of genes and short non-coding sequences.</title>
        <authorList>
            <person name="Leushkin E.V."/>
            <person name="Sutormin R.A."/>
            <person name="Nabieva E.R."/>
            <person name="Penin A.A."/>
            <person name="Kondrashov A.S."/>
            <person name="Logacheva M.D."/>
        </authorList>
    </citation>
    <scope>NUCLEOTIDE SEQUENCE [LARGE SCALE GENOMIC DNA]</scope>
</reference>
<comment type="caution">
    <text evidence="2">The sequence shown here is derived from an EMBL/GenBank/DDBJ whole genome shotgun (WGS) entry which is preliminary data.</text>
</comment>
<sequence>KTDRIAVEEADEIEDSSVLADADSCFCDFNGVVIHHKISDADSEGPAISNAASTPIVLLHGFGASVFSWQKVLKAMARNTGSKVLAFDRPAFGLTSRVSPIQSPLNPYSMVFSALASLFFIDFLAAEKAVLVGHSAGALVALEAYFEAPERVAALILVAPAIFAPLMRKNPQKQSPVVEGDSSLLNPFSRLLHVLSKAATNVAAATANVARGIKSVYKKTLATILRSALGVMAVRMAIGKLGVWALRSAWYDPSRVSDHTVEGYKKPLKLKGWDKALVEYIVAMVASDDSKPPVTHRLSEISCPVMIITGDSDRLVPTWNSRRVSKYIPGCGFQVIENCGHLPQEEKPDEFVTVVGEFLRRKVTGIGEEETPRL</sequence>
<name>S8D4V1_9LAMI</name>
<accession>S8D4V1</accession>
<proteinExistence type="predicted"/>
<dbReference type="PRINTS" id="PR00111">
    <property type="entry name" value="ABHYDROLASE"/>
</dbReference>
<feature type="non-terminal residue" evidence="2">
    <location>
        <position position="1"/>
    </location>
</feature>
<dbReference type="Proteomes" id="UP000015453">
    <property type="component" value="Unassembled WGS sequence"/>
</dbReference>
<evidence type="ECO:0000313" key="3">
    <source>
        <dbReference type="Proteomes" id="UP000015453"/>
    </source>
</evidence>
<dbReference type="PRINTS" id="PR00412">
    <property type="entry name" value="EPOXHYDRLASE"/>
</dbReference>
<feature type="domain" description="AB hydrolase-1" evidence="1">
    <location>
        <begin position="56"/>
        <end position="352"/>
    </location>
</feature>
<dbReference type="PANTHER" id="PTHR43689">
    <property type="entry name" value="HYDROLASE"/>
    <property type="match status" value="1"/>
</dbReference>
<feature type="non-terminal residue" evidence="2">
    <location>
        <position position="374"/>
    </location>
</feature>
<keyword evidence="3" id="KW-1185">Reference proteome</keyword>
<dbReference type="Pfam" id="PF12697">
    <property type="entry name" value="Abhydrolase_6"/>
    <property type="match status" value="1"/>
</dbReference>
<dbReference type="EMBL" id="AUSU01000858">
    <property type="protein sequence ID" value="EPS72371.1"/>
    <property type="molecule type" value="Genomic_DNA"/>
</dbReference>
<dbReference type="OrthoDB" id="19657at2759"/>
<dbReference type="Gene3D" id="3.40.50.1820">
    <property type="entry name" value="alpha/beta hydrolase"/>
    <property type="match status" value="1"/>
</dbReference>
<dbReference type="PANTHER" id="PTHR43689:SF1">
    <property type="entry name" value="ALPHA_BETA-HYDROLASES SUPERFAMILY PROTEIN"/>
    <property type="match status" value="1"/>
</dbReference>
<dbReference type="InterPro" id="IPR029058">
    <property type="entry name" value="AB_hydrolase_fold"/>
</dbReference>
<dbReference type="GO" id="GO:0009941">
    <property type="term" value="C:chloroplast envelope"/>
    <property type="evidence" value="ECO:0007669"/>
    <property type="project" value="TreeGrafter"/>
</dbReference>
<evidence type="ECO:0000313" key="2">
    <source>
        <dbReference type="EMBL" id="EPS72371.1"/>
    </source>
</evidence>
<dbReference type="SUPFAM" id="SSF53474">
    <property type="entry name" value="alpha/beta-Hydrolases"/>
    <property type="match status" value="1"/>
</dbReference>
<gene>
    <name evidence="2" type="ORF">M569_02381</name>
</gene>
<dbReference type="AlphaFoldDB" id="S8D4V1"/>
<organism evidence="2 3">
    <name type="scientific">Genlisea aurea</name>
    <dbReference type="NCBI Taxonomy" id="192259"/>
    <lineage>
        <taxon>Eukaryota</taxon>
        <taxon>Viridiplantae</taxon>
        <taxon>Streptophyta</taxon>
        <taxon>Embryophyta</taxon>
        <taxon>Tracheophyta</taxon>
        <taxon>Spermatophyta</taxon>
        <taxon>Magnoliopsida</taxon>
        <taxon>eudicotyledons</taxon>
        <taxon>Gunneridae</taxon>
        <taxon>Pentapetalae</taxon>
        <taxon>asterids</taxon>
        <taxon>lamiids</taxon>
        <taxon>Lamiales</taxon>
        <taxon>Lentibulariaceae</taxon>
        <taxon>Genlisea</taxon>
    </lineage>
</organism>
<dbReference type="InterPro" id="IPR000073">
    <property type="entry name" value="AB_hydrolase_1"/>
</dbReference>
<dbReference type="InterPro" id="IPR000639">
    <property type="entry name" value="Epox_hydrolase-like"/>
</dbReference>